<dbReference type="Proteomes" id="UP000218267">
    <property type="component" value="Chromosome"/>
</dbReference>
<feature type="signal peptide" evidence="1">
    <location>
        <begin position="1"/>
        <end position="17"/>
    </location>
</feature>
<sequence>MKYILLLLIAVSVCACGKSSSDDEPPEPDYTLVKQELPKKISAWSNYINAKDYESAKSMVMPNEDFWLLADEAASAWQTYEIEITYSFTSVTIEEEQFKPDLGTAQISGFASITQTQTKSVQEIDFTATASCSKETTDPVNWMLKDISFEN</sequence>
<evidence type="ECO:0000313" key="3">
    <source>
        <dbReference type="Proteomes" id="UP000218267"/>
    </source>
</evidence>
<reference evidence="3" key="2">
    <citation type="journal article" date="2020" name="Antonie Van Leeuwenhoek">
        <title>Labilibaculum antarcticum sp. nov., a novel facultative anaerobic, psychrotorelant bacterium isolated from marine sediment of Antarctica.</title>
        <authorList>
            <person name="Watanabe M."/>
            <person name="Kojima H."/>
            <person name="Fukui M."/>
        </authorList>
    </citation>
    <scope>NUCLEOTIDE SEQUENCE [LARGE SCALE GENOMIC DNA]</scope>
    <source>
        <strain evidence="3">SPP2</strain>
    </source>
</reference>
<reference evidence="2 3" key="1">
    <citation type="journal article" date="2018" name="Mar. Genomics">
        <title>Complete genome sequence of Marinifilaceae bacterium strain SPP2, isolated from the Antarctic marine sediment.</title>
        <authorList>
            <person name="Watanabe M."/>
            <person name="Kojima H."/>
            <person name="Fukui M."/>
        </authorList>
    </citation>
    <scope>NUCLEOTIDE SEQUENCE [LARGE SCALE GENOMIC DNA]</scope>
    <source>
        <strain evidence="2 3">SPP2</strain>
    </source>
</reference>
<evidence type="ECO:0000256" key="1">
    <source>
        <dbReference type="SAM" id="SignalP"/>
    </source>
</evidence>
<dbReference type="RefSeq" id="WP_096432656.1">
    <property type="nucleotide sequence ID" value="NZ_AP018042.1"/>
</dbReference>
<dbReference type="OrthoDB" id="789771at2"/>
<keyword evidence="1" id="KW-0732">Signal</keyword>
<dbReference type="KEGG" id="mbas:ALGA_4095"/>
<feature type="chain" id="PRO_5012440424" description="DUF4878 domain-containing protein" evidence="1">
    <location>
        <begin position="18"/>
        <end position="151"/>
    </location>
</feature>
<organism evidence="2 3">
    <name type="scientific">Labilibaculum antarcticum</name>
    <dbReference type="NCBI Taxonomy" id="1717717"/>
    <lineage>
        <taxon>Bacteria</taxon>
        <taxon>Pseudomonadati</taxon>
        <taxon>Bacteroidota</taxon>
        <taxon>Bacteroidia</taxon>
        <taxon>Marinilabiliales</taxon>
        <taxon>Marinifilaceae</taxon>
        <taxon>Labilibaculum</taxon>
    </lineage>
</organism>
<keyword evidence="3" id="KW-1185">Reference proteome</keyword>
<evidence type="ECO:0008006" key="4">
    <source>
        <dbReference type="Google" id="ProtNLM"/>
    </source>
</evidence>
<dbReference type="EMBL" id="AP018042">
    <property type="protein sequence ID" value="BAX82386.1"/>
    <property type="molecule type" value="Genomic_DNA"/>
</dbReference>
<accession>A0A1Y1CPL9</accession>
<name>A0A1Y1CPL9_9BACT</name>
<evidence type="ECO:0000313" key="2">
    <source>
        <dbReference type="EMBL" id="BAX82386.1"/>
    </source>
</evidence>
<dbReference type="PROSITE" id="PS51257">
    <property type="entry name" value="PROKAR_LIPOPROTEIN"/>
    <property type="match status" value="1"/>
</dbReference>
<protein>
    <recommendedName>
        <fullName evidence="4">DUF4878 domain-containing protein</fullName>
    </recommendedName>
</protein>
<gene>
    <name evidence="2" type="ORF">ALGA_4095</name>
</gene>
<proteinExistence type="predicted"/>
<dbReference type="AlphaFoldDB" id="A0A1Y1CPL9"/>